<dbReference type="CDD" id="cd02142">
    <property type="entry name" value="McbC_SagB-like_oxidoreductase"/>
    <property type="match status" value="1"/>
</dbReference>
<feature type="domain" description="Nitroreductase" evidence="1">
    <location>
        <begin position="14"/>
        <end position="182"/>
    </location>
</feature>
<protein>
    <submittedName>
        <fullName evidence="2">SagB family peptide dehydrogenase</fullName>
    </submittedName>
</protein>
<reference evidence="2 3" key="1">
    <citation type="submission" date="2021-12" db="EMBL/GenBank/DDBJ databases">
        <title>Genome sequence of Kibdelosporangium philippinense ATCC 49844.</title>
        <authorList>
            <person name="Fedorov E.A."/>
            <person name="Omeragic M."/>
            <person name="Shalygina K.F."/>
            <person name="Maclea K.S."/>
        </authorList>
    </citation>
    <scope>NUCLEOTIDE SEQUENCE [LARGE SCALE GENOMIC DNA]</scope>
    <source>
        <strain evidence="2 3">ATCC 49844</strain>
    </source>
</reference>
<keyword evidence="3" id="KW-1185">Reference proteome</keyword>
<comment type="caution">
    <text evidence="2">The sequence shown here is derived from an EMBL/GenBank/DDBJ whole genome shotgun (WGS) entry which is preliminary data.</text>
</comment>
<sequence>MSLAEVLTHRKSSYRYGRMSTEDLGTLLSWAAGPQRMVRDHQFSMAPSAGGLPSLDMYVIARDISGVRQGVHRYSQGTLSLLLQGDPAPALRSALLQPEFADRAAAVVVIVARLDTTLVKYPVRHYRTLHVDAGILVQNLYLVSTALDLAGCAIAGYDDAVVTDLLSLDETAFPAMLFAVGRQI</sequence>
<evidence type="ECO:0000313" key="2">
    <source>
        <dbReference type="EMBL" id="MCE7001972.1"/>
    </source>
</evidence>
<dbReference type="InterPro" id="IPR029479">
    <property type="entry name" value="Nitroreductase"/>
</dbReference>
<organism evidence="2 3">
    <name type="scientific">Kibdelosporangium philippinense</name>
    <dbReference type="NCBI Taxonomy" id="211113"/>
    <lineage>
        <taxon>Bacteria</taxon>
        <taxon>Bacillati</taxon>
        <taxon>Actinomycetota</taxon>
        <taxon>Actinomycetes</taxon>
        <taxon>Pseudonocardiales</taxon>
        <taxon>Pseudonocardiaceae</taxon>
        <taxon>Kibdelosporangium</taxon>
    </lineage>
</organism>
<proteinExistence type="predicted"/>
<dbReference type="EMBL" id="JAJVCN010000001">
    <property type="protein sequence ID" value="MCE7001972.1"/>
    <property type="molecule type" value="Genomic_DNA"/>
</dbReference>
<dbReference type="Proteomes" id="UP001521150">
    <property type="component" value="Unassembled WGS sequence"/>
</dbReference>
<name>A0ABS8Z3M6_9PSEU</name>
<dbReference type="PANTHER" id="PTHR43745">
    <property type="entry name" value="NITROREDUCTASE MJ1384-RELATED"/>
    <property type="match status" value="1"/>
</dbReference>
<evidence type="ECO:0000259" key="1">
    <source>
        <dbReference type="Pfam" id="PF00881"/>
    </source>
</evidence>
<dbReference type="PANTHER" id="PTHR43745:SF2">
    <property type="entry name" value="NITROREDUCTASE MJ1384-RELATED"/>
    <property type="match status" value="1"/>
</dbReference>
<evidence type="ECO:0000313" key="3">
    <source>
        <dbReference type="Proteomes" id="UP001521150"/>
    </source>
</evidence>
<dbReference type="Pfam" id="PF00881">
    <property type="entry name" value="Nitroreductase"/>
    <property type="match status" value="1"/>
</dbReference>
<dbReference type="InterPro" id="IPR000415">
    <property type="entry name" value="Nitroreductase-like"/>
</dbReference>
<dbReference type="NCBIfam" id="TIGR03605">
    <property type="entry name" value="antibiot_sagB"/>
    <property type="match status" value="1"/>
</dbReference>
<accession>A0ABS8Z3M6</accession>
<dbReference type="SUPFAM" id="SSF55469">
    <property type="entry name" value="FMN-dependent nitroreductase-like"/>
    <property type="match status" value="1"/>
</dbReference>
<gene>
    <name evidence="2" type="ORF">LWC34_03870</name>
</gene>
<dbReference type="InterPro" id="IPR020051">
    <property type="entry name" value="SagB-type_dehydrogenase"/>
</dbReference>
<dbReference type="Gene3D" id="3.40.109.10">
    <property type="entry name" value="NADH Oxidase"/>
    <property type="match status" value="1"/>
</dbReference>
<dbReference type="InterPro" id="IPR052544">
    <property type="entry name" value="Bacteriocin_Proc_Enz"/>
</dbReference>
<dbReference type="RefSeq" id="WP_233723016.1">
    <property type="nucleotide sequence ID" value="NZ_JAJVCN010000001.1"/>
</dbReference>